<evidence type="ECO:0000313" key="2">
    <source>
        <dbReference type="EMBL" id="MDI3320790.1"/>
    </source>
</evidence>
<gene>
    <name evidence="2" type="ORF">QJ048_13450</name>
</gene>
<proteinExistence type="predicted"/>
<keyword evidence="3" id="KW-1185">Reference proteome</keyword>
<reference evidence="2 3" key="1">
    <citation type="submission" date="2023-05" db="EMBL/GenBank/DDBJ databases">
        <title>Genome sequence of Pinibacter sp. MAH-24.</title>
        <authorList>
            <person name="Huq M.A."/>
        </authorList>
    </citation>
    <scope>NUCLEOTIDE SEQUENCE [LARGE SCALE GENOMIC DNA]</scope>
    <source>
        <strain evidence="2 3">MAH-24</strain>
    </source>
</reference>
<protein>
    <submittedName>
        <fullName evidence="2">Uncharacterized protein</fullName>
    </submittedName>
</protein>
<feature type="chain" id="PRO_5045801242" evidence="1">
    <location>
        <begin position="19"/>
        <end position="227"/>
    </location>
</feature>
<organism evidence="2 3">
    <name type="scientific">Pinibacter soli</name>
    <dbReference type="NCBI Taxonomy" id="3044211"/>
    <lineage>
        <taxon>Bacteria</taxon>
        <taxon>Pseudomonadati</taxon>
        <taxon>Bacteroidota</taxon>
        <taxon>Chitinophagia</taxon>
        <taxon>Chitinophagales</taxon>
        <taxon>Chitinophagaceae</taxon>
        <taxon>Pinibacter</taxon>
    </lineage>
</organism>
<feature type="signal peptide" evidence="1">
    <location>
        <begin position="1"/>
        <end position="18"/>
    </location>
</feature>
<evidence type="ECO:0000313" key="3">
    <source>
        <dbReference type="Proteomes" id="UP001226434"/>
    </source>
</evidence>
<dbReference type="RefSeq" id="WP_282334893.1">
    <property type="nucleotide sequence ID" value="NZ_JASBRG010000007.1"/>
</dbReference>
<comment type="caution">
    <text evidence="2">The sequence shown here is derived from an EMBL/GenBank/DDBJ whole genome shotgun (WGS) entry which is preliminary data.</text>
</comment>
<name>A0ABT6REG7_9BACT</name>
<dbReference type="Proteomes" id="UP001226434">
    <property type="component" value="Unassembled WGS sequence"/>
</dbReference>
<keyword evidence="1" id="KW-0732">Signal</keyword>
<dbReference type="EMBL" id="JASBRG010000007">
    <property type="protein sequence ID" value="MDI3320790.1"/>
    <property type="molecule type" value="Genomic_DNA"/>
</dbReference>
<evidence type="ECO:0000256" key="1">
    <source>
        <dbReference type="SAM" id="SignalP"/>
    </source>
</evidence>
<sequence length="227" mass="25902">MTRLPLLFLLTLATSVHAQSNFVTRDSAHIFWQPGTVLSLSDFKGDSTDKYKEPHGSSNIKAFAHIVIWSILDVPKKKKDRGRKLEKAYIAPAFDITGSFALTSDATQIAKQQIYFDIAEVWARWGRQQLKSYQETVPGYGIVFSMYATVVRDMKAQQAKMNDDYAKEIFNGKSPDAFTKWRKLIDDKLEETKAWATTPQECFRFISDKPVEEDYEQSPTVMSAIPQ</sequence>
<accession>A0ABT6REG7</accession>